<dbReference type="EMBL" id="BDIP01000937">
    <property type="protein sequence ID" value="GIQ83130.1"/>
    <property type="molecule type" value="Genomic_DNA"/>
</dbReference>
<protein>
    <submittedName>
        <fullName evidence="1">Uncharacterized protein</fullName>
    </submittedName>
</protein>
<comment type="caution">
    <text evidence="1">The sequence shown here is derived from an EMBL/GenBank/DDBJ whole genome shotgun (WGS) entry which is preliminary data.</text>
</comment>
<sequence>MNSTVGETHVSPRIPVVARPQCVTAISDTQALLLVSQTGPTKTCLLLTTHSDGSFSEEGLPCPILIQVLPLLLQHHVVTRYMAAILFSLTAQCKCYGVRVGRDLLFLCYDPHHDPFRHTLYALSVGTMEWRVAQEQGVRPPRMTAPTVFSQRNTFYIHGVEYVRKEKSLQKWWEGFDTEVPKPEFWAYAPHLGTWEKAPTPPKRLRRRY</sequence>
<organism evidence="1 2">
    <name type="scientific">Kipferlia bialata</name>
    <dbReference type="NCBI Taxonomy" id="797122"/>
    <lineage>
        <taxon>Eukaryota</taxon>
        <taxon>Metamonada</taxon>
        <taxon>Carpediemonas-like organisms</taxon>
        <taxon>Kipferlia</taxon>
    </lineage>
</organism>
<proteinExistence type="predicted"/>
<evidence type="ECO:0000313" key="2">
    <source>
        <dbReference type="Proteomes" id="UP000265618"/>
    </source>
</evidence>
<accession>A0A9K3GI62</accession>
<reference evidence="1 2" key="1">
    <citation type="journal article" date="2018" name="PLoS ONE">
        <title>The draft genome of Kipferlia bialata reveals reductive genome evolution in fornicate parasites.</title>
        <authorList>
            <person name="Tanifuji G."/>
            <person name="Takabayashi S."/>
            <person name="Kume K."/>
            <person name="Takagi M."/>
            <person name="Nakayama T."/>
            <person name="Kamikawa R."/>
            <person name="Inagaki Y."/>
            <person name="Hashimoto T."/>
        </authorList>
    </citation>
    <scope>NUCLEOTIDE SEQUENCE [LARGE SCALE GENOMIC DNA]</scope>
    <source>
        <strain evidence="1">NY0173</strain>
    </source>
</reference>
<gene>
    <name evidence="1" type="ORF">KIPB_004395</name>
</gene>
<dbReference type="Proteomes" id="UP000265618">
    <property type="component" value="Unassembled WGS sequence"/>
</dbReference>
<evidence type="ECO:0000313" key="1">
    <source>
        <dbReference type="EMBL" id="GIQ83130.1"/>
    </source>
</evidence>
<keyword evidence="2" id="KW-1185">Reference proteome</keyword>
<name>A0A9K3GI62_9EUKA</name>
<dbReference type="AlphaFoldDB" id="A0A9K3GI62"/>